<accession>A0ACC4AXE4</accession>
<evidence type="ECO:0000313" key="1">
    <source>
        <dbReference type="EMBL" id="KAL3570924.1"/>
    </source>
</evidence>
<reference evidence="1 2" key="1">
    <citation type="journal article" date="2024" name="Plant Biotechnol. J.">
        <title>Genome and CRISPR/Cas9 system of a widespread forest tree (Populus alba) in the world.</title>
        <authorList>
            <person name="Liu Y.J."/>
            <person name="Jiang P.F."/>
            <person name="Han X.M."/>
            <person name="Li X.Y."/>
            <person name="Wang H.M."/>
            <person name="Wang Y.J."/>
            <person name="Wang X.X."/>
            <person name="Zeng Q.Y."/>
        </authorList>
    </citation>
    <scope>NUCLEOTIDE SEQUENCE [LARGE SCALE GENOMIC DNA]</scope>
    <source>
        <strain evidence="2">cv. PAL-ZL1</strain>
    </source>
</reference>
<comment type="caution">
    <text evidence="1">The sequence shown here is derived from an EMBL/GenBank/DDBJ whole genome shotgun (WGS) entry which is preliminary data.</text>
</comment>
<dbReference type="Proteomes" id="UP000309997">
    <property type="component" value="Unassembled WGS sequence"/>
</dbReference>
<organism evidence="1 2">
    <name type="scientific">Populus alba</name>
    <name type="common">White poplar</name>
    <dbReference type="NCBI Taxonomy" id="43335"/>
    <lineage>
        <taxon>Eukaryota</taxon>
        <taxon>Viridiplantae</taxon>
        <taxon>Streptophyta</taxon>
        <taxon>Embryophyta</taxon>
        <taxon>Tracheophyta</taxon>
        <taxon>Spermatophyta</taxon>
        <taxon>Magnoliopsida</taxon>
        <taxon>eudicotyledons</taxon>
        <taxon>Gunneridae</taxon>
        <taxon>Pentapetalae</taxon>
        <taxon>rosids</taxon>
        <taxon>fabids</taxon>
        <taxon>Malpighiales</taxon>
        <taxon>Salicaceae</taxon>
        <taxon>Saliceae</taxon>
        <taxon>Populus</taxon>
    </lineage>
</organism>
<name>A0ACC4AXE4_POPAL</name>
<evidence type="ECO:0000313" key="2">
    <source>
        <dbReference type="Proteomes" id="UP000309997"/>
    </source>
</evidence>
<proteinExistence type="predicted"/>
<gene>
    <name evidence="1" type="ORF">D5086_028173</name>
</gene>
<keyword evidence="2" id="KW-1185">Reference proteome</keyword>
<protein>
    <submittedName>
        <fullName evidence="1">Uncharacterized protein</fullName>
    </submittedName>
</protein>
<dbReference type="EMBL" id="RCHU02000015">
    <property type="protein sequence ID" value="KAL3570924.1"/>
    <property type="molecule type" value="Genomic_DNA"/>
</dbReference>
<sequence length="1944" mass="212803">MRLSDLNVAVWVTIDELRRGSEFLLTTFKLLNIWWGGLSMPGNEVGDRIHNFFGQDNWSQGQHQAQAVDGTWNGLNNNPWAGSHWQIGTSLISNLKNDNVHQPADSERGGESSSVQLDMYFSHSNTGPEFARSQPESQQPPLNGYMHGHQVLQSRQNEANFVGVDPESDRRNMSSKGFSMLDSQLGNGPDFLKKNSARMDFNESPVNYDFFRAQQQISGQHSGMLQPFPRQQPGISDMQLLQQQFMLKQMQEMQRQQQLQKQQDARKLNSVNQVSAFAKQAAGNSQALINGIPIHETSNFSWQPELMAASSHWPQRGVPPVMQGSFRGHMFSPEQGQATASLTGMVPQHVDQSLYGVPISGTRVSSSQYSPVQMDKPSMQQILGSSSSLPSNQYTGFPEQVNVQDGTLVSRQGYKGKNMITSSDGHGIDSGFNLEKLQQQVNPQQSNGLVQETCSRQDLAGPSETSQEETAVQVAPSQNKATLDPTEAMILFGSDDNLLDTFGRGASMGSGGYNMLDGTDFFSTLPSVQSGSWSALMQSAVAETSSGDTGQKEEWSGLTCRNNESPAGNQQIPTVNDSSKQQSNWADNSLQSASSLNSRPFPVSHKTNTGVSYNNIPGAHQSGVNTSHEHSERLQTGSPHRHIQHFPGDGTKCSDRSLLQKAAAEGSHFYGKATHSSDAELNAKSIQGPWANQQSMPSYNSSGQPLRGPSGWNFMDSASSITTAALKNQGNEKSCQDSQNADKKSPLFEVMSHGSDKWKATSVSNSITELECAKSSMRSPLVNKEDTNRNNVAALLDSSTERADTESSQQLPKSNNIDIWKHAGLSVNHKGTEIPGKYQPHMVKNDQPFESSGNSSLANGAAETLKMRSSNTDENSTDSFPSTTRQASTFGVRENAWLGANDSFSLSGEKQKSSSNIGRKPSGTRKFQYHPMGDLDIDMEPSYGTKHVANSHFTPQQFSQRLNGLDQEYIGQPNFPSHVARDSIEIEKGHLCGFQAETKGLDEIPPKSILPDSAPGLSTPFDSFVCSPNKTISSSQNMLELLHKVDQSREQGNEMHFSSLDCNQSTEMPETETLDASFHVQKNQSSASQAFGLQLAPPSQQLLIPEHTLPSQNPSNAMNSTWLAPTPSFQSLTPHETSHGHLRNAICSTSTHAGSSAQRKFPSVFSPGFPYSRSHLSTQHRTDTGGQATTSESVNESFDRFSSQPKQTEESSERGQTNQSAIPLVVDTSRHTSNNDNASSSEMSQPSSNNQNHARDSAQQFPVLEAAPARAPQRNALSQDAISSKTSPTMWTSVPTQLRPFGSQPFQALSNMFKPNLQSHNSSGTSFSQPQKPEDQIMQTGGSSQAEPGVCLMNSHGFVEKEQLPKGDNLWQASPENDRAQKTVSALHDKDSIVNHLTETSLSNLASTRKQIEAFGRSLKPNNTLHQNYSLLHQMQGMENAGFNHGDRSLNRFKSPDGSVDPQLVATQGDQQFYGLNNMVRDASANDTSIPPGDSKMLSFSGKTADTNDTNSPSKEVLPFSRNDSQSSANSNGEVSVRGEHSQISPQMAPSWFDQYGTFKNGQILRMHDAQRTVTVKTSELPFTTGRPDDPLHAHSLIERGNAAAASHFGIVQKSSTRPSVACENFSSPQSLQPDSADASLVVMRPKKRKSSISELLTWHKEVMHCPQRLQNISVAEVDWAQATNRLAEKVEDEVEMVEDGLPILRSKRRLILTTQLMQMLLHPPMASILSADAVLHYENAAYFVARSTLGDACSSLSFTERDPPAPSNSGDHLPEKIKTSEKISDQYFSKVMEDLISRTRKLESDLLRCRFSLLNVGFYAGMIAVWFTCVSFPSLCLSSLASPLAGISKGTEICSLVLLFAHQSCRLDKRASVSDLRVECQDLERFSVINRFAKFHGRGQGDGAESSSSSDASVNAQKSCLQRYATALPMPRNLPDRVQCLSL</sequence>